<evidence type="ECO:0000256" key="3">
    <source>
        <dbReference type="ARBA" id="ARBA00022691"/>
    </source>
</evidence>
<dbReference type="Proteomes" id="UP000192569">
    <property type="component" value="Chromosome I"/>
</dbReference>
<reference evidence="14 15" key="1">
    <citation type="submission" date="2017-04" db="EMBL/GenBank/DDBJ databases">
        <authorList>
            <person name="Afonso C.L."/>
            <person name="Miller P.J."/>
            <person name="Scott M.A."/>
            <person name="Spackman E."/>
            <person name="Goraichik I."/>
            <person name="Dimitrov K.M."/>
            <person name="Suarez D.L."/>
            <person name="Swayne D.E."/>
        </authorList>
    </citation>
    <scope>NUCLEOTIDE SEQUENCE [LARGE SCALE GENOMIC DNA]</scope>
    <source>
        <strain evidence="14 15">ToBE</strain>
    </source>
</reference>
<dbReference type="NCBIfam" id="TIGR02666">
    <property type="entry name" value="moaA"/>
    <property type="match status" value="1"/>
</dbReference>
<feature type="binding site" evidence="12">
    <location>
        <position position="46"/>
    </location>
    <ligand>
        <name>S-adenosyl-L-methionine</name>
        <dbReference type="ChEBI" id="CHEBI:59789"/>
    </ligand>
</feature>
<dbReference type="InterPro" id="IPR000385">
    <property type="entry name" value="MoaA_NifB_PqqE_Fe-S-bd_CS"/>
</dbReference>
<comment type="similarity">
    <text evidence="12">Belongs to the radical SAM superfamily. MoaA family.</text>
</comment>
<dbReference type="GO" id="GO:0046872">
    <property type="term" value="F:metal ion binding"/>
    <property type="evidence" value="ECO:0007669"/>
    <property type="project" value="UniProtKB-KW"/>
</dbReference>
<dbReference type="CDD" id="cd21117">
    <property type="entry name" value="Twitch_MoaA"/>
    <property type="match status" value="1"/>
</dbReference>
<evidence type="ECO:0000256" key="2">
    <source>
        <dbReference type="ARBA" id="ARBA00022485"/>
    </source>
</evidence>
<evidence type="ECO:0000256" key="6">
    <source>
        <dbReference type="ARBA" id="ARBA00023004"/>
    </source>
</evidence>
<dbReference type="PANTHER" id="PTHR22960:SF0">
    <property type="entry name" value="MOLYBDENUM COFACTOR BIOSYNTHESIS PROTEIN 1"/>
    <property type="match status" value="1"/>
</dbReference>
<comment type="cofactor">
    <cofactor evidence="12">
        <name>[4Fe-4S] cluster</name>
        <dbReference type="ChEBI" id="CHEBI:49883"/>
    </cofactor>
    <text evidence="12">Binds 2 [4Fe-4S] clusters. Binds 1 [4Fe-4S] cluster coordinated with 3 cysteines and an exchangeable S-adenosyl-L-methionine and 1 [4Fe-4S] cluster coordinated with 3 cysteines and the GTP-derived substrate.</text>
</comment>
<feature type="binding site" evidence="12">
    <location>
        <position position="33"/>
    </location>
    <ligand>
        <name>GTP</name>
        <dbReference type="ChEBI" id="CHEBI:37565"/>
    </ligand>
</feature>
<comment type="function">
    <text evidence="12">Catalyzes the cyclization of GTP to (8S)-3',8-cyclo-7,8-dihydroguanosine 5'-triphosphate.</text>
</comment>
<keyword evidence="7 12" id="KW-0411">Iron-sulfur</keyword>
<dbReference type="GO" id="GO:0061798">
    <property type="term" value="F:GTP 3',8'-cyclase activity"/>
    <property type="evidence" value="ECO:0007669"/>
    <property type="project" value="UniProtKB-UniRule"/>
</dbReference>
<feature type="binding site" evidence="12">
    <location>
        <position position="272"/>
    </location>
    <ligand>
        <name>[4Fe-4S] cluster</name>
        <dbReference type="ChEBI" id="CHEBI:49883"/>
        <label>2</label>
        <note>4Fe-4S-substrate</note>
    </ligand>
</feature>
<evidence type="ECO:0000256" key="1">
    <source>
        <dbReference type="ARBA" id="ARBA00012167"/>
    </source>
</evidence>
<dbReference type="SUPFAM" id="SSF102114">
    <property type="entry name" value="Radical SAM enzymes"/>
    <property type="match status" value="1"/>
</dbReference>
<feature type="binding site" evidence="12">
    <location>
        <position position="138"/>
    </location>
    <ligand>
        <name>S-adenosyl-L-methionine</name>
        <dbReference type="ChEBI" id="CHEBI:59789"/>
    </ligand>
</feature>
<dbReference type="EMBL" id="LT838272">
    <property type="protein sequence ID" value="SMB99931.1"/>
    <property type="molecule type" value="Genomic_DNA"/>
</dbReference>
<keyword evidence="2 12" id="KW-0004">4Fe-4S</keyword>
<keyword evidence="4 12" id="KW-0479">Metal-binding</keyword>
<dbReference type="PROSITE" id="PS51918">
    <property type="entry name" value="RADICAL_SAM"/>
    <property type="match status" value="1"/>
</dbReference>
<evidence type="ECO:0000256" key="7">
    <source>
        <dbReference type="ARBA" id="ARBA00023014"/>
    </source>
</evidence>
<dbReference type="UniPathway" id="UPA00344"/>
<dbReference type="SFLD" id="SFLDG01067">
    <property type="entry name" value="SPASM/twitch_domain_containing"/>
    <property type="match status" value="1"/>
</dbReference>
<dbReference type="Pfam" id="PF04055">
    <property type="entry name" value="Radical_SAM"/>
    <property type="match status" value="1"/>
</dbReference>
<dbReference type="AlphaFoldDB" id="A0A1W1W3I3"/>
<proteinExistence type="inferred from homology"/>
<dbReference type="InterPro" id="IPR006638">
    <property type="entry name" value="Elp3/MiaA/NifB-like_rSAM"/>
</dbReference>
<feature type="binding site" evidence="12">
    <location>
        <position position="47"/>
    </location>
    <ligand>
        <name>[4Fe-4S] cluster</name>
        <dbReference type="ChEBI" id="CHEBI:49883"/>
        <label>1</label>
        <note>4Fe-4S-S-AdoMet</note>
    </ligand>
</feature>
<evidence type="ECO:0000256" key="5">
    <source>
        <dbReference type="ARBA" id="ARBA00022741"/>
    </source>
</evidence>
<accession>A0A1W1W3I3</accession>
<dbReference type="InterPro" id="IPR058240">
    <property type="entry name" value="rSAM_sf"/>
</dbReference>
<feature type="binding site" evidence="12">
    <location>
        <position position="289"/>
    </location>
    <ligand>
        <name>[4Fe-4S] cluster</name>
        <dbReference type="ChEBI" id="CHEBI:49883"/>
        <label>2</label>
        <note>4Fe-4S-substrate</note>
    </ligand>
</feature>
<dbReference type="SMART" id="SM00729">
    <property type="entry name" value="Elp3"/>
    <property type="match status" value="1"/>
</dbReference>
<dbReference type="NCBIfam" id="NF001199">
    <property type="entry name" value="PRK00164.2-1"/>
    <property type="match status" value="1"/>
</dbReference>
<dbReference type="GO" id="GO:0061799">
    <property type="term" value="F:cyclic pyranopterin monophosphate synthase activity"/>
    <property type="evidence" value="ECO:0007669"/>
    <property type="project" value="TreeGrafter"/>
</dbReference>
<dbReference type="GO" id="GO:0005525">
    <property type="term" value="F:GTP binding"/>
    <property type="evidence" value="ECO:0007669"/>
    <property type="project" value="UniProtKB-UniRule"/>
</dbReference>
<dbReference type="CDD" id="cd01335">
    <property type="entry name" value="Radical_SAM"/>
    <property type="match status" value="1"/>
</dbReference>
<keyword evidence="8 12" id="KW-0342">GTP-binding</keyword>
<keyword evidence="6 12" id="KW-0408">Iron</keyword>
<feature type="binding site" evidence="12">
    <location>
        <position position="83"/>
    </location>
    <ligand>
        <name>GTP</name>
        <dbReference type="ChEBI" id="CHEBI:37565"/>
    </ligand>
</feature>
<dbReference type="InterPro" id="IPR010505">
    <property type="entry name" value="MoaA_twitch"/>
</dbReference>
<dbReference type="GO" id="GO:1904047">
    <property type="term" value="F:S-adenosyl-L-methionine binding"/>
    <property type="evidence" value="ECO:0007669"/>
    <property type="project" value="UniProtKB-UniRule"/>
</dbReference>
<organism evidence="14 15">
    <name type="scientific">Thermanaeromonas toyohensis ToBE</name>
    <dbReference type="NCBI Taxonomy" id="698762"/>
    <lineage>
        <taxon>Bacteria</taxon>
        <taxon>Bacillati</taxon>
        <taxon>Bacillota</taxon>
        <taxon>Clostridia</taxon>
        <taxon>Neomoorellales</taxon>
        <taxon>Neomoorellaceae</taxon>
        <taxon>Thermanaeromonas</taxon>
    </lineage>
</organism>
<dbReference type="EC" id="4.1.99.22" evidence="1 12"/>
<keyword evidence="10 12" id="KW-0456">Lyase</keyword>
<protein>
    <recommendedName>
        <fullName evidence="1 12">GTP 3',8-cyclase</fullName>
        <ecNumber evidence="1 12">4.1.99.22</ecNumber>
    </recommendedName>
    <alternativeName>
        <fullName evidence="12">Molybdenum cofactor biosynthesis protein A</fullName>
    </alternativeName>
</protein>
<evidence type="ECO:0000313" key="15">
    <source>
        <dbReference type="Proteomes" id="UP000192569"/>
    </source>
</evidence>
<keyword evidence="9 12" id="KW-0501">Molybdenum cofactor biosynthesis</keyword>
<dbReference type="SFLD" id="SFLDG01386">
    <property type="entry name" value="main_SPASM_domain-containing"/>
    <property type="match status" value="1"/>
</dbReference>
<comment type="pathway">
    <text evidence="12">Cofactor biosynthesis; molybdopterin biosynthesis.</text>
</comment>
<name>A0A1W1W3I3_9FIRM</name>
<keyword evidence="3 12" id="KW-0949">S-adenosyl-L-methionine</keyword>
<dbReference type="InterPro" id="IPR040064">
    <property type="entry name" value="MoaA-like"/>
</dbReference>
<feature type="domain" description="Radical SAM core" evidence="13">
    <location>
        <begin position="24"/>
        <end position="249"/>
    </location>
</feature>
<feature type="binding site" evidence="12">
    <location>
        <position position="87"/>
    </location>
    <ligand>
        <name>S-adenosyl-L-methionine</name>
        <dbReference type="ChEBI" id="CHEBI:59789"/>
    </ligand>
</feature>
<dbReference type="SFLD" id="SFLDS00029">
    <property type="entry name" value="Radical_SAM"/>
    <property type="match status" value="1"/>
</dbReference>
<keyword evidence="5 12" id="KW-0547">Nucleotide-binding</keyword>
<dbReference type="GO" id="GO:0051539">
    <property type="term" value="F:4 iron, 4 sulfur cluster binding"/>
    <property type="evidence" value="ECO:0007669"/>
    <property type="project" value="UniProtKB-UniRule"/>
</dbReference>
<dbReference type="GO" id="GO:0006777">
    <property type="term" value="P:Mo-molybdopterin cofactor biosynthetic process"/>
    <property type="evidence" value="ECO:0007669"/>
    <property type="project" value="UniProtKB-UniRule"/>
</dbReference>
<evidence type="ECO:0000256" key="12">
    <source>
        <dbReference type="HAMAP-Rule" id="MF_01225"/>
    </source>
</evidence>
<evidence type="ECO:0000256" key="10">
    <source>
        <dbReference type="ARBA" id="ARBA00023239"/>
    </source>
</evidence>
<dbReference type="PROSITE" id="PS01305">
    <property type="entry name" value="MOAA_NIFB_PQQE"/>
    <property type="match status" value="1"/>
</dbReference>
<dbReference type="InterPro" id="IPR007197">
    <property type="entry name" value="rSAM"/>
</dbReference>
<dbReference type="SFLD" id="SFLDG01383">
    <property type="entry name" value="cyclic_pyranopterin_phosphate"/>
    <property type="match status" value="1"/>
</dbReference>
<evidence type="ECO:0000256" key="9">
    <source>
        <dbReference type="ARBA" id="ARBA00023150"/>
    </source>
</evidence>
<feature type="binding site" evidence="12">
    <location>
        <position position="114"/>
    </location>
    <ligand>
        <name>GTP</name>
        <dbReference type="ChEBI" id="CHEBI:37565"/>
    </ligand>
</feature>
<dbReference type="Pfam" id="PF06463">
    <property type="entry name" value="Mob_synth_C"/>
    <property type="match status" value="1"/>
</dbReference>
<feature type="binding site" evidence="12">
    <location>
        <position position="209"/>
    </location>
    <ligand>
        <name>S-adenosyl-L-methionine</name>
        <dbReference type="ChEBI" id="CHEBI:59789"/>
    </ligand>
</feature>
<dbReference type="Gene3D" id="3.20.20.70">
    <property type="entry name" value="Aldolase class I"/>
    <property type="match status" value="1"/>
</dbReference>
<dbReference type="InterPro" id="IPR050105">
    <property type="entry name" value="MoCo_biosynth_MoaA/MoaC"/>
</dbReference>
<dbReference type="InterPro" id="IPR013483">
    <property type="entry name" value="MoaA"/>
</dbReference>
<feature type="binding site" evidence="12">
    <location>
        <begin position="277"/>
        <end position="279"/>
    </location>
    <ligand>
        <name>GTP</name>
        <dbReference type="ChEBI" id="CHEBI:37565"/>
    </ligand>
</feature>
<evidence type="ECO:0000256" key="4">
    <source>
        <dbReference type="ARBA" id="ARBA00022723"/>
    </source>
</evidence>
<evidence type="ECO:0000259" key="13">
    <source>
        <dbReference type="PROSITE" id="PS51918"/>
    </source>
</evidence>
<dbReference type="InterPro" id="IPR013785">
    <property type="entry name" value="Aldolase_TIM"/>
</dbReference>
<comment type="subunit">
    <text evidence="12">Monomer and homodimer.</text>
</comment>
<feature type="binding site" evidence="12">
    <location>
        <position position="40"/>
    </location>
    <ligand>
        <name>[4Fe-4S] cluster</name>
        <dbReference type="ChEBI" id="CHEBI:49883"/>
        <label>1</label>
        <note>4Fe-4S-S-AdoMet</note>
    </ligand>
</feature>
<feature type="binding site" evidence="12">
    <location>
        <position position="44"/>
    </location>
    <ligand>
        <name>[4Fe-4S] cluster</name>
        <dbReference type="ChEBI" id="CHEBI:49883"/>
        <label>1</label>
        <note>4Fe-4S-S-AdoMet</note>
    </ligand>
</feature>
<gene>
    <name evidence="12" type="primary">moaA</name>
    <name evidence="14" type="ORF">SAMN00808754_3167</name>
</gene>
<feature type="binding site" evidence="12">
    <location>
        <position position="175"/>
    </location>
    <ligand>
        <name>GTP</name>
        <dbReference type="ChEBI" id="CHEBI:37565"/>
    </ligand>
</feature>
<dbReference type="STRING" id="698762.SAMN00808754_3167"/>
<dbReference type="HAMAP" id="MF_01225_B">
    <property type="entry name" value="MoaA_B"/>
    <property type="match status" value="1"/>
</dbReference>
<comment type="catalytic activity">
    <reaction evidence="11 12">
        <text>GTP + AH2 + S-adenosyl-L-methionine = (8S)-3',8-cyclo-7,8-dihydroguanosine 5'-triphosphate + 5'-deoxyadenosine + L-methionine + A + H(+)</text>
        <dbReference type="Rhea" id="RHEA:49576"/>
        <dbReference type="ChEBI" id="CHEBI:13193"/>
        <dbReference type="ChEBI" id="CHEBI:15378"/>
        <dbReference type="ChEBI" id="CHEBI:17319"/>
        <dbReference type="ChEBI" id="CHEBI:17499"/>
        <dbReference type="ChEBI" id="CHEBI:37565"/>
        <dbReference type="ChEBI" id="CHEBI:57844"/>
        <dbReference type="ChEBI" id="CHEBI:59789"/>
        <dbReference type="ChEBI" id="CHEBI:131766"/>
        <dbReference type="EC" id="4.1.99.22"/>
    </reaction>
</comment>
<dbReference type="PANTHER" id="PTHR22960">
    <property type="entry name" value="MOLYBDOPTERIN COFACTOR SYNTHESIS PROTEIN A"/>
    <property type="match status" value="1"/>
</dbReference>
<sequence>MTWKARETGEKEHEFKGERPVEDTFGRRINYLRVSVTDRCNLRCRYCMPEEGVPLKNHDDILRLEEIVRLVQAALQVGIKRIRLTGGEPLVRKNLVSLVRELASLPGLEEISLTTNGQLLESLALPLKEAGLKRVNISLDTLQPDRYSFITRGGSIEAVWRGIRAALAAGLVPVKLNVVVVRGFNEDEILDFASLALREPLHVRFIELMPIGTAAGEYFGYVPLQEIWKRLAANFKLEPMLDLPGNGPARSFRVAGGPGSVGFIGALSEHFCSRCNRLRLTADGKLRPCLYWQAEVDMKTPLRSGASVTELARLFQQAVCLKPWGHRLEAGWNEGSFMCQLGG</sequence>
<evidence type="ECO:0000256" key="8">
    <source>
        <dbReference type="ARBA" id="ARBA00023134"/>
    </source>
</evidence>
<evidence type="ECO:0000313" key="14">
    <source>
        <dbReference type="EMBL" id="SMB99931.1"/>
    </source>
</evidence>
<feature type="binding site" evidence="12">
    <location>
        <position position="275"/>
    </location>
    <ligand>
        <name>[4Fe-4S] cluster</name>
        <dbReference type="ChEBI" id="CHEBI:49883"/>
        <label>2</label>
        <note>4Fe-4S-substrate</note>
    </ligand>
</feature>
<evidence type="ECO:0000256" key="11">
    <source>
        <dbReference type="ARBA" id="ARBA00048697"/>
    </source>
</evidence>
<keyword evidence="15" id="KW-1185">Reference proteome</keyword>